<dbReference type="Proteomes" id="UP000499080">
    <property type="component" value="Unassembled WGS sequence"/>
</dbReference>
<evidence type="ECO:0000313" key="2">
    <source>
        <dbReference type="Proteomes" id="UP000499080"/>
    </source>
</evidence>
<reference evidence="1 2" key="1">
    <citation type="journal article" date="2019" name="Sci. Rep.">
        <title>Orb-weaving spider Araneus ventricosus genome elucidates the spidroin gene catalogue.</title>
        <authorList>
            <person name="Kono N."/>
            <person name="Nakamura H."/>
            <person name="Ohtoshi R."/>
            <person name="Moran D.A.P."/>
            <person name="Shinohara A."/>
            <person name="Yoshida Y."/>
            <person name="Fujiwara M."/>
            <person name="Mori M."/>
            <person name="Tomita M."/>
            <person name="Arakawa K."/>
        </authorList>
    </citation>
    <scope>NUCLEOTIDE SEQUENCE [LARGE SCALE GENOMIC DNA]</scope>
</reference>
<comment type="caution">
    <text evidence="1">The sequence shown here is derived from an EMBL/GenBank/DDBJ whole genome shotgun (WGS) entry which is preliminary data.</text>
</comment>
<keyword evidence="2" id="KW-1185">Reference proteome</keyword>
<proteinExistence type="predicted"/>
<accession>A0A4Y2WA66</accession>
<dbReference type="EMBL" id="BGPR01057051">
    <property type="protein sequence ID" value="GBO33474.1"/>
    <property type="molecule type" value="Genomic_DNA"/>
</dbReference>
<organism evidence="1 2">
    <name type="scientific">Araneus ventricosus</name>
    <name type="common">Orbweaver spider</name>
    <name type="synonym">Epeira ventricosa</name>
    <dbReference type="NCBI Taxonomy" id="182803"/>
    <lineage>
        <taxon>Eukaryota</taxon>
        <taxon>Metazoa</taxon>
        <taxon>Ecdysozoa</taxon>
        <taxon>Arthropoda</taxon>
        <taxon>Chelicerata</taxon>
        <taxon>Arachnida</taxon>
        <taxon>Araneae</taxon>
        <taxon>Araneomorphae</taxon>
        <taxon>Entelegynae</taxon>
        <taxon>Araneoidea</taxon>
        <taxon>Araneidae</taxon>
        <taxon>Araneus</taxon>
    </lineage>
</organism>
<evidence type="ECO:0000313" key="1">
    <source>
        <dbReference type="EMBL" id="GBO33474.1"/>
    </source>
</evidence>
<sequence>MLIVGLLAGGWASVVLLKLYPIPQGSDRPCAWCRRGVGGSFAAMFVLSAVARVVCRSIGHSVSPYAMAGQGVFLCILFGAFDVNTLSVLDLSLLKCVRGTPGQNSFPSLVR</sequence>
<protein>
    <submittedName>
        <fullName evidence="1">Uncharacterized protein</fullName>
    </submittedName>
</protein>
<gene>
    <name evidence="1" type="ORF">AVEN_143975_1</name>
</gene>
<dbReference type="AlphaFoldDB" id="A0A4Y2WA66"/>
<name>A0A4Y2WA66_ARAVE</name>